<feature type="transmembrane region" description="Helical" evidence="6">
    <location>
        <begin position="185"/>
        <end position="210"/>
    </location>
</feature>
<proteinExistence type="predicted"/>
<accession>A0ABV7XCM1</accession>
<evidence type="ECO:0000256" key="3">
    <source>
        <dbReference type="ARBA" id="ARBA00022692"/>
    </source>
</evidence>
<dbReference type="InterPro" id="IPR032694">
    <property type="entry name" value="CopC/D"/>
</dbReference>
<evidence type="ECO:0000313" key="8">
    <source>
        <dbReference type="EMBL" id="MFC3712993.1"/>
    </source>
</evidence>
<feature type="transmembrane region" description="Helical" evidence="6">
    <location>
        <begin position="222"/>
        <end position="242"/>
    </location>
</feature>
<dbReference type="PANTHER" id="PTHR34820:SF4">
    <property type="entry name" value="INNER MEMBRANE PROTEIN YEBZ"/>
    <property type="match status" value="1"/>
</dbReference>
<feature type="transmembrane region" description="Helical" evidence="6">
    <location>
        <begin position="95"/>
        <end position="114"/>
    </location>
</feature>
<comment type="caution">
    <text evidence="8">The sequence shown here is derived from an EMBL/GenBank/DDBJ whole genome shotgun (WGS) entry which is preliminary data.</text>
</comment>
<keyword evidence="4 6" id="KW-1133">Transmembrane helix</keyword>
<feature type="transmembrane region" description="Helical" evidence="6">
    <location>
        <begin position="153"/>
        <end position="173"/>
    </location>
</feature>
<evidence type="ECO:0000256" key="2">
    <source>
        <dbReference type="ARBA" id="ARBA00022475"/>
    </source>
</evidence>
<evidence type="ECO:0000259" key="7">
    <source>
        <dbReference type="Pfam" id="PF05425"/>
    </source>
</evidence>
<organism evidence="8 9">
    <name type="scientific">Sphingoaurantiacus capsulatus</name>
    <dbReference type="NCBI Taxonomy" id="1771310"/>
    <lineage>
        <taxon>Bacteria</taxon>
        <taxon>Pseudomonadati</taxon>
        <taxon>Pseudomonadota</taxon>
        <taxon>Alphaproteobacteria</taxon>
        <taxon>Sphingomonadales</taxon>
        <taxon>Sphingosinicellaceae</taxon>
        <taxon>Sphingoaurantiacus</taxon>
    </lineage>
</organism>
<protein>
    <submittedName>
        <fullName evidence="8">CopD family protein</fullName>
    </submittedName>
</protein>
<dbReference type="InterPro" id="IPR008457">
    <property type="entry name" value="Cu-R_CopD_dom"/>
</dbReference>
<evidence type="ECO:0000256" key="5">
    <source>
        <dbReference type="ARBA" id="ARBA00023136"/>
    </source>
</evidence>
<keyword evidence="2" id="KW-1003">Cell membrane</keyword>
<dbReference type="Proteomes" id="UP001595615">
    <property type="component" value="Unassembled WGS sequence"/>
</dbReference>
<gene>
    <name evidence="8" type="ORF">ACFOMD_10445</name>
</gene>
<feature type="transmembrane region" description="Helical" evidence="6">
    <location>
        <begin position="121"/>
        <end position="141"/>
    </location>
</feature>
<dbReference type="PANTHER" id="PTHR34820">
    <property type="entry name" value="INNER MEMBRANE PROTEIN YEBZ"/>
    <property type="match status" value="1"/>
</dbReference>
<evidence type="ECO:0000256" key="4">
    <source>
        <dbReference type="ARBA" id="ARBA00022989"/>
    </source>
</evidence>
<feature type="transmembrane region" description="Helical" evidence="6">
    <location>
        <begin position="50"/>
        <end position="75"/>
    </location>
</feature>
<keyword evidence="9" id="KW-1185">Reference proteome</keyword>
<comment type="subcellular location">
    <subcellularLocation>
        <location evidence="1">Cell membrane</location>
        <topology evidence="1">Multi-pass membrane protein</topology>
    </subcellularLocation>
</comment>
<dbReference type="EMBL" id="JBHRXV010000009">
    <property type="protein sequence ID" value="MFC3712993.1"/>
    <property type="molecule type" value="Genomic_DNA"/>
</dbReference>
<evidence type="ECO:0000256" key="1">
    <source>
        <dbReference type="ARBA" id="ARBA00004651"/>
    </source>
</evidence>
<reference evidence="9" key="1">
    <citation type="journal article" date="2019" name="Int. J. Syst. Evol. Microbiol.">
        <title>The Global Catalogue of Microorganisms (GCM) 10K type strain sequencing project: providing services to taxonomists for standard genome sequencing and annotation.</title>
        <authorList>
            <consortium name="The Broad Institute Genomics Platform"/>
            <consortium name="The Broad Institute Genome Sequencing Center for Infectious Disease"/>
            <person name="Wu L."/>
            <person name="Ma J."/>
        </authorList>
    </citation>
    <scope>NUCLEOTIDE SEQUENCE [LARGE SCALE GENOMIC DNA]</scope>
    <source>
        <strain evidence="9">KCTC 42644</strain>
    </source>
</reference>
<keyword evidence="5 6" id="KW-0472">Membrane</keyword>
<feature type="transmembrane region" description="Helical" evidence="6">
    <location>
        <begin position="12"/>
        <end position="29"/>
    </location>
</feature>
<feature type="transmembrane region" description="Helical" evidence="6">
    <location>
        <begin position="277"/>
        <end position="294"/>
    </location>
</feature>
<feature type="domain" description="Copper resistance protein D" evidence="7">
    <location>
        <begin position="185"/>
        <end position="289"/>
    </location>
</feature>
<dbReference type="Pfam" id="PF05425">
    <property type="entry name" value="CopD"/>
    <property type="match status" value="1"/>
</dbReference>
<evidence type="ECO:0000313" key="9">
    <source>
        <dbReference type="Proteomes" id="UP001595615"/>
    </source>
</evidence>
<name>A0ABV7XCM1_9SPHN</name>
<dbReference type="RefSeq" id="WP_380860956.1">
    <property type="nucleotide sequence ID" value="NZ_JBHRXV010000009.1"/>
</dbReference>
<evidence type="ECO:0000256" key="6">
    <source>
        <dbReference type="SAM" id="Phobius"/>
    </source>
</evidence>
<sequence length="295" mass="31577">MIEDAPLFLARLLHYLTLVPLAGMLLYGSHSASLVPPPRWTEVQARLRPVAILLAIGALIGATGWLLATMATMAGSLSAAADPAVRDFILFGSDFGRLWLARLVFGALLIAAAWRWPRLAAMLAALLLLSLAGTGHTQVNAMPLRLAHMVNDAIHLLAAALWLGGLLPLVWLVQAERDPAVLAPLLHRFSAVGYIAVGLLVVTGVANLLLSAERPFELLETLWGWLLAAKLAAFAGMLALAASNRFQLLARLEGLQSGPAADRIRDRLRHHIWSEQLLGIAVLAIVALLGMTALP</sequence>
<keyword evidence="3 6" id="KW-0812">Transmembrane</keyword>